<evidence type="ECO:0000313" key="3">
    <source>
        <dbReference type="Proteomes" id="UP001187192"/>
    </source>
</evidence>
<comment type="caution">
    <text evidence="2">The sequence shown here is derived from an EMBL/GenBank/DDBJ whole genome shotgun (WGS) entry which is preliminary data.</text>
</comment>
<reference evidence="2" key="1">
    <citation type="submission" date="2023-07" db="EMBL/GenBank/DDBJ databases">
        <title>draft genome sequence of fig (Ficus carica).</title>
        <authorList>
            <person name="Takahashi T."/>
            <person name="Nishimura K."/>
        </authorList>
    </citation>
    <scope>NUCLEOTIDE SEQUENCE</scope>
</reference>
<dbReference type="Gramene" id="FCD_00022573-RA">
    <property type="protein sequence ID" value="FCD_00022573-RA:cds"/>
    <property type="gene ID" value="FCD_00022573"/>
</dbReference>
<name>A0AA88DPC6_FICCA</name>
<accession>A0AA88DPC6</accession>
<evidence type="ECO:0000256" key="1">
    <source>
        <dbReference type="SAM" id="MobiDB-lite"/>
    </source>
</evidence>
<dbReference type="Proteomes" id="UP001187192">
    <property type="component" value="Unassembled WGS sequence"/>
</dbReference>
<feature type="compositionally biased region" description="Polar residues" evidence="1">
    <location>
        <begin position="59"/>
        <end position="71"/>
    </location>
</feature>
<feature type="region of interest" description="Disordered" evidence="1">
    <location>
        <begin position="56"/>
        <end position="90"/>
    </location>
</feature>
<dbReference type="EMBL" id="BTGU01000077">
    <property type="protein sequence ID" value="GMN58394.1"/>
    <property type="molecule type" value="Genomic_DNA"/>
</dbReference>
<keyword evidence="3" id="KW-1185">Reference proteome</keyword>
<organism evidence="2 3">
    <name type="scientific">Ficus carica</name>
    <name type="common">Common fig</name>
    <dbReference type="NCBI Taxonomy" id="3494"/>
    <lineage>
        <taxon>Eukaryota</taxon>
        <taxon>Viridiplantae</taxon>
        <taxon>Streptophyta</taxon>
        <taxon>Embryophyta</taxon>
        <taxon>Tracheophyta</taxon>
        <taxon>Spermatophyta</taxon>
        <taxon>Magnoliopsida</taxon>
        <taxon>eudicotyledons</taxon>
        <taxon>Gunneridae</taxon>
        <taxon>Pentapetalae</taxon>
        <taxon>rosids</taxon>
        <taxon>fabids</taxon>
        <taxon>Rosales</taxon>
        <taxon>Moraceae</taxon>
        <taxon>Ficeae</taxon>
        <taxon>Ficus</taxon>
    </lineage>
</organism>
<gene>
    <name evidence="2" type="ORF">TIFTF001_027504</name>
</gene>
<proteinExistence type="predicted"/>
<evidence type="ECO:0008006" key="4">
    <source>
        <dbReference type="Google" id="ProtNLM"/>
    </source>
</evidence>
<sequence>MKGEDLEDLNLEELKKLEKLVGNGISRVTGKKGIQLLEDNRQLRQQMAGAIVVDVDSGEQGQSSDSITGICNSAELPEDLDSSDTALKLG</sequence>
<protein>
    <recommendedName>
        <fullName evidence="4">K-box domain-containing protein</fullName>
    </recommendedName>
</protein>
<evidence type="ECO:0000313" key="2">
    <source>
        <dbReference type="EMBL" id="GMN58394.1"/>
    </source>
</evidence>
<dbReference type="AlphaFoldDB" id="A0AA88DPC6"/>